<proteinExistence type="predicted"/>
<name>A0A845UAX6_9PROT</name>
<evidence type="ECO:0000313" key="1">
    <source>
        <dbReference type="EMBL" id="NDU43319.1"/>
    </source>
</evidence>
<accession>A0A845UAX6</accession>
<comment type="caution">
    <text evidence="1">The sequence shown here is derived from an EMBL/GenBank/DDBJ whole genome shotgun (WGS) entry which is preliminary data.</text>
</comment>
<sequence length="80" mass="9049">MLVTTLDKNLLYALPILPLSHRESRSMGIPEIVTTHTPDMVGMLYEDREGIVWCIRLDGPGFPLLQDDFFQSYAKVAVLV</sequence>
<protein>
    <submittedName>
        <fullName evidence="1">Uncharacterized protein</fullName>
    </submittedName>
</protein>
<dbReference type="EMBL" id="WNJL01000037">
    <property type="protein sequence ID" value="NDU43319.1"/>
    <property type="molecule type" value="Genomic_DNA"/>
</dbReference>
<dbReference type="RefSeq" id="WP_163098524.1">
    <property type="nucleotide sequence ID" value="NZ_CP127523.1"/>
</dbReference>
<gene>
    <name evidence="1" type="ORF">GL267_11950</name>
</gene>
<organism evidence="1">
    <name type="scientific">Acidithiobacillus ferrianus</name>
    <dbReference type="NCBI Taxonomy" id="2678518"/>
    <lineage>
        <taxon>Bacteria</taxon>
        <taxon>Pseudomonadati</taxon>
        <taxon>Pseudomonadota</taxon>
        <taxon>Acidithiobacillia</taxon>
        <taxon>Acidithiobacillales</taxon>
        <taxon>Acidithiobacillaceae</taxon>
        <taxon>Acidithiobacillus</taxon>
    </lineage>
</organism>
<reference evidence="1" key="1">
    <citation type="submission" date="2019-11" db="EMBL/GenBank/DDBJ databases">
        <title>Acidithiobacillus ferrianus sp. nov.: a facultatively anaerobic and extremely acidophilic chemolithoautotroph.</title>
        <authorList>
            <person name="Norris P.R."/>
            <person name="Falagan C."/>
            <person name="Moya-Beltran A."/>
            <person name="Castro M."/>
            <person name="Quatrini R."/>
            <person name="Johnson D.B."/>
        </authorList>
    </citation>
    <scope>NUCLEOTIDE SEQUENCE [LARGE SCALE GENOMIC DNA]</scope>
    <source>
        <strain evidence="1">MG</strain>
    </source>
</reference>
<dbReference type="AlphaFoldDB" id="A0A845UAX6"/>